<evidence type="ECO:0000259" key="1">
    <source>
        <dbReference type="Pfam" id="PF20700"/>
    </source>
</evidence>
<gene>
    <name evidence="3" type="primary">LOC136088279</name>
</gene>
<reference evidence="3" key="1">
    <citation type="submission" date="2025-08" db="UniProtKB">
        <authorList>
            <consortium name="RefSeq"/>
        </authorList>
    </citation>
    <scope>IDENTIFICATION</scope>
</reference>
<dbReference type="RefSeq" id="XP_065668040.1">
    <property type="nucleotide sequence ID" value="XM_065811968.1"/>
</dbReference>
<dbReference type="Pfam" id="PF20700">
    <property type="entry name" value="Mutator"/>
    <property type="match status" value="1"/>
</dbReference>
<dbReference type="PANTHER" id="PTHR33309">
    <property type="entry name" value="KERATIN, ULTRA HIGH-SULFUR MATRIX PROTEIN-LIKE"/>
    <property type="match status" value="1"/>
</dbReference>
<dbReference type="PANTHER" id="PTHR33309:SF3">
    <property type="entry name" value="CCHC-TYPE DOMAIN-CONTAINING PROTEIN"/>
    <property type="match status" value="1"/>
</dbReference>
<keyword evidence="2" id="KW-1185">Reference proteome</keyword>
<protein>
    <submittedName>
        <fullName evidence="3">Uncharacterized protein LOC136088279</fullName>
    </submittedName>
</protein>
<evidence type="ECO:0000313" key="3">
    <source>
        <dbReference type="RefSeq" id="XP_065668040.1"/>
    </source>
</evidence>
<sequence>MTKNNFEKLLKIIATAVKTVAQQTMINVANKLQKTSLATTDICVSCNGTWHKRGYSSLNGVFSVISTVSGKVLDVEVMSRYCKSCSINQDLQKSNPNAYAQWRNSHLCKYNYQGSAGGMEPEGAKRVFQRSIDNCQSRYIQYLGDGDSKSYVNVKNTYPDIEVEKLECVGHYQKRVGTRLENLKKREKGLGGKGRLTDVTIDRLQNFVGVAIRQNVGNLKEMKAGVLASLFHVASSKNNSLHFPHCPTGSDSWCKYNADKINKTTTYKLGPGLPMDVIMKVRYIFEEISKDSELQKCLHGKTQNANESFNRMIWDRIPKQTFVSLTQLEIGVYDAVAYFNIGAKASFDIFKELNMEPGFHMIAGCKVLNNERKRNAEYRINPDNKSRRQFLRAKKLKKNDKVIEKDGDLYVPGGL</sequence>
<proteinExistence type="predicted"/>
<evidence type="ECO:0000313" key="2">
    <source>
        <dbReference type="Proteomes" id="UP001652625"/>
    </source>
</evidence>
<dbReference type="Proteomes" id="UP001652625">
    <property type="component" value="Chromosome 12"/>
</dbReference>
<dbReference type="InterPro" id="IPR049012">
    <property type="entry name" value="Mutator_transp_dom"/>
</dbReference>
<dbReference type="GeneID" id="136088279"/>
<name>A0ABM4D1D5_HYDVU</name>
<organism evidence="2 3">
    <name type="scientific">Hydra vulgaris</name>
    <name type="common">Hydra</name>
    <name type="synonym">Hydra attenuata</name>
    <dbReference type="NCBI Taxonomy" id="6087"/>
    <lineage>
        <taxon>Eukaryota</taxon>
        <taxon>Metazoa</taxon>
        <taxon>Cnidaria</taxon>
        <taxon>Hydrozoa</taxon>
        <taxon>Hydroidolina</taxon>
        <taxon>Anthoathecata</taxon>
        <taxon>Aplanulata</taxon>
        <taxon>Hydridae</taxon>
        <taxon>Hydra</taxon>
    </lineage>
</organism>
<feature type="domain" description="Mutator-like transposase" evidence="1">
    <location>
        <begin position="1"/>
        <end position="254"/>
    </location>
</feature>
<accession>A0ABM4D1D5</accession>